<feature type="region of interest" description="Disordered" evidence="1">
    <location>
        <begin position="1"/>
        <end position="37"/>
    </location>
</feature>
<feature type="compositionally biased region" description="Low complexity" evidence="1">
    <location>
        <begin position="26"/>
        <end position="37"/>
    </location>
</feature>
<dbReference type="EMBL" id="ML987190">
    <property type="protein sequence ID" value="KAF2255306.1"/>
    <property type="molecule type" value="Genomic_DNA"/>
</dbReference>
<sequence length="155" mass="16721">MSDLISALHPAQQSGREEDMCRNRHVSPGASSNVSSPSLSLSRLGFKIHTCDGTGAWDHARSWRVSRACKGFDSLSLAQRLTLYQMRVMYAALTIPSPRNLCVPRVGVWLFILCAACTSVLGDIFLAPHACGLAVLQPNVFSPVNENIHGSSALA</sequence>
<accession>A0A6A6IY66</accession>
<evidence type="ECO:0000313" key="2">
    <source>
        <dbReference type="EMBL" id="KAF2255306.1"/>
    </source>
</evidence>
<evidence type="ECO:0000256" key="1">
    <source>
        <dbReference type="SAM" id="MobiDB-lite"/>
    </source>
</evidence>
<evidence type="ECO:0000313" key="3">
    <source>
        <dbReference type="Proteomes" id="UP000800094"/>
    </source>
</evidence>
<name>A0A6A6IY66_9PLEO</name>
<dbReference type="AlphaFoldDB" id="A0A6A6IY66"/>
<reference evidence="2" key="1">
    <citation type="journal article" date="2020" name="Stud. Mycol.">
        <title>101 Dothideomycetes genomes: a test case for predicting lifestyles and emergence of pathogens.</title>
        <authorList>
            <person name="Haridas S."/>
            <person name="Albert R."/>
            <person name="Binder M."/>
            <person name="Bloem J."/>
            <person name="Labutti K."/>
            <person name="Salamov A."/>
            <person name="Andreopoulos B."/>
            <person name="Baker S."/>
            <person name="Barry K."/>
            <person name="Bills G."/>
            <person name="Bluhm B."/>
            <person name="Cannon C."/>
            <person name="Castanera R."/>
            <person name="Culley D."/>
            <person name="Daum C."/>
            <person name="Ezra D."/>
            <person name="Gonzalez J."/>
            <person name="Henrissat B."/>
            <person name="Kuo A."/>
            <person name="Liang C."/>
            <person name="Lipzen A."/>
            <person name="Lutzoni F."/>
            <person name="Magnuson J."/>
            <person name="Mondo S."/>
            <person name="Nolan M."/>
            <person name="Ohm R."/>
            <person name="Pangilinan J."/>
            <person name="Park H.-J."/>
            <person name="Ramirez L."/>
            <person name="Alfaro M."/>
            <person name="Sun H."/>
            <person name="Tritt A."/>
            <person name="Yoshinaga Y."/>
            <person name="Zwiers L.-H."/>
            <person name="Turgeon B."/>
            <person name="Goodwin S."/>
            <person name="Spatafora J."/>
            <person name="Crous P."/>
            <person name="Grigoriev I."/>
        </authorList>
    </citation>
    <scope>NUCLEOTIDE SEQUENCE</scope>
    <source>
        <strain evidence="2">CBS 122368</strain>
    </source>
</reference>
<dbReference type="RefSeq" id="XP_033690310.1">
    <property type="nucleotide sequence ID" value="XM_033827969.1"/>
</dbReference>
<dbReference type="GeneID" id="54581299"/>
<keyword evidence="3" id="KW-1185">Reference proteome</keyword>
<gene>
    <name evidence="2" type="ORF">BU26DRAFT_515033</name>
</gene>
<protein>
    <submittedName>
        <fullName evidence="2">Uncharacterized protein</fullName>
    </submittedName>
</protein>
<organism evidence="2 3">
    <name type="scientific">Trematosphaeria pertusa</name>
    <dbReference type="NCBI Taxonomy" id="390896"/>
    <lineage>
        <taxon>Eukaryota</taxon>
        <taxon>Fungi</taxon>
        <taxon>Dikarya</taxon>
        <taxon>Ascomycota</taxon>
        <taxon>Pezizomycotina</taxon>
        <taxon>Dothideomycetes</taxon>
        <taxon>Pleosporomycetidae</taxon>
        <taxon>Pleosporales</taxon>
        <taxon>Massarineae</taxon>
        <taxon>Trematosphaeriaceae</taxon>
        <taxon>Trematosphaeria</taxon>
    </lineage>
</organism>
<dbReference type="Proteomes" id="UP000800094">
    <property type="component" value="Unassembled WGS sequence"/>
</dbReference>
<proteinExistence type="predicted"/>